<dbReference type="GO" id="GO:0016787">
    <property type="term" value="F:hydrolase activity"/>
    <property type="evidence" value="ECO:0007669"/>
    <property type="project" value="InterPro"/>
</dbReference>
<protein>
    <submittedName>
        <fullName evidence="2">Metallophosphatase family protein</fullName>
    </submittedName>
</protein>
<name>A0A7C3SLS4_THEPE</name>
<evidence type="ECO:0000313" key="2">
    <source>
        <dbReference type="EMBL" id="HGB25570.1"/>
    </source>
</evidence>
<gene>
    <name evidence="2" type="ORF">ENV88_06050</name>
</gene>
<sequence length="431" mass="48106">MSTHGEAVVCLGRLRILALSDVHGKEDIALRFIDWVKKESISYDIIVAAGDIGNPQRPGSMCRILRALAEGLGKNLYYVKGNWDVEKECNDARVFDLDFTGPILFGDILLVGHGRRAEPYEIPRSIKSVVLVTHYPPFSVLDKGKLIDSYKHSLHAGVPEVNYLVSLYKPAVHIFGHSHSFGGLDVELNGVRYVNVARLDRLAKNGEPIGNYAIIDVSGSGARVEWRFINGVWKRCSGCGRVVHIPDKWALCRKCANKSELKVAKLSDAPSRVLFELRDPLKGTVLLRLELNIPSSTISDKAAYEDFLELLVLKKVKSFLQSDGFKVLDVSKEKVLEFYRAGNVEALTPFSEYLFACKASESGERLCTLMKVFSADKRAHVLWKVLRSQDGSPSMREYVLFDGKVLAEKPHLAEELARLGFTPLTYIIEAL</sequence>
<dbReference type="CDD" id="cd00838">
    <property type="entry name" value="MPP_superfamily"/>
    <property type="match status" value="1"/>
</dbReference>
<dbReference type="AlphaFoldDB" id="A0A7C3SLS4"/>
<dbReference type="InterPro" id="IPR004843">
    <property type="entry name" value="Calcineurin-like_PHP"/>
</dbReference>
<evidence type="ECO:0000259" key="1">
    <source>
        <dbReference type="Pfam" id="PF00149"/>
    </source>
</evidence>
<reference evidence="2" key="1">
    <citation type="journal article" date="2020" name="mSystems">
        <title>Genome- and Community-Level Interaction Insights into Carbon Utilization and Element Cycling Functions of Hydrothermarchaeota in Hydrothermal Sediment.</title>
        <authorList>
            <person name="Zhou Z."/>
            <person name="Liu Y."/>
            <person name="Xu W."/>
            <person name="Pan J."/>
            <person name="Luo Z.H."/>
            <person name="Li M."/>
        </authorList>
    </citation>
    <scope>NUCLEOTIDE SEQUENCE [LARGE SCALE GENOMIC DNA]</scope>
    <source>
        <strain evidence="2">SpSt-8</strain>
    </source>
</reference>
<accession>A0A7C3SLS4</accession>
<comment type="caution">
    <text evidence="2">The sequence shown here is derived from an EMBL/GenBank/DDBJ whole genome shotgun (WGS) entry which is preliminary data.</text>
</comment>
<proteinExistence type="predicted"/>
<dbReference type="Pfam" id="PF00149">
    <property type="entry name" value="Metallophos"/>
    <property type="match status" value="1"/>
</dbReference>
<dbReference type="SUPFAM" id="SSF56300">
    <property type="entry name" value="Metallo-dependent phosphatases"/>
    <property type="match status" value="1"/>
</dbReference>
<organism evidence="2">
    <name type="scientific">Thermofilum pendens</name>
    <dbReference type="NCBI Taxonomy" id="2269"/>
    <lineage>
        <taxon>Archaea</taxon>
        <taxon>Thermoproteota</taxon>
        <taxon>Thermoprotei</taxon>
        <taxon>Thermofilales</taxon>
        <taxon>Thermofilaceae</taxon>
        <taxon>Thermofilum</taxon>
    </lineage>
</organism>
<feature type="domain" description="Calcineurin-like phosphoesterase" evidence="1">
    <location>
        <begin position="14"/>
        <end position="180"/>
    </location>
</feature>
<dbReference type="InterPro" id="IPR029052">
    <property type="entry name" value="Metallo-depent_PP-like"/>
</dbReference>
<dbReference type="Gene3D" id="3.60.21.10">
    <property type="match status" value="1"/>
</dbReference>
<dbReference type="EMBL" id="DTIB01000104">
    <property type="protein sequence ID" value="HGB25570.1"/>
    <property type="molecule type" value="Genomic_DNA"/>
</dbReference>